<gene>
    <name evidence="1" type="ORF">ACFFLM_14790</name>
</gene>
<comment type="caution">
    <text evidence="1">The sequence shown here is derived from an EMBL/GenBank/DDBJ whole genome shotgun (WGS) entry which is preliminary data.</text>
</comment>
<reference evidence="1 2" key="1">
    <citation type="submission" date="2024-09" db="EMBL/GenBank/DDBJ databases">
        <authorList>
            <person name="Sun Q."/>
            <person name="Mori K."/>
        </authorList>
    </citation>
    <scope>NUCLEOTIDE SEQUENCE [LARGE SCALE GENOMIC DNA]</scope>
    <source>
        <strain evidence="1 2">JCM 13503</strain>
    </source>
</reference>
<dbReference type="EMBL" id="JBHLYR010000045">
    <property type="protein sequence ID" value="MFB9993237.1"/>
    <property type="molecule type" value="Genomic_DNA"/>
</dbReference>
<proteinExistence type="predicted"/>
<protein>
    <recommendedName>
        <fullName evidence="3">Peptidase C39-like domain-containing protein</fullName>
    </recommendedName>
</protein>
<name>A0ABV6B0G2_9DEIO</name>
<sequence>MPLLSASADAAFAASSKAAAIPDFLQTDPKGGFASAGEQFCAPTAVSNSLAWLGKHGYPALLPKGANPHDVQASLIRLLGSARFMNTSPANGTGPAQVLWGVGQYVKKAGYSISELSYEGWRAVPAAQRVSMAPDLDDIRDVIDDDAGAVWLNVGWYRYDADDDSYERVGGHWVTVVGYAGDDLSIHDPGTPAGRTERVTVTSLESGSLIGKEANLPRAAEDYYELGGQLVRGKWVALLDGAVFLLLD</sequence>
<evidence type="ECO:0008006" key="3">
    <source>
        <dbReference type="Google" id="ProtNLM"/>
    </source>
</evidence>
<evidence type="ECO:0000313" key="2">
    <source>
        <dbReference type="Proteomes" id="UP001589733"/>
    </source>
</evidence>
<dbReference type="RefSeq" id="WP_380011667.1">
    <property type="nucleotide sequence ID" value="NZ_JBHLYR010000045.1"/>
</dbReference>
<dbReference type="Proteomes" id="UP001589733">
    <property type="component" value="Unassembled WGS sequence"/>
</dbReference>
<keyword evidence="2" id="KW-1185">Reference proteome</keyword>
<organism evidence="1 2">
    <name type="scientific">Deinococcus oregonensis</name>
    <dbReference type="NCBI Taxonomy" id="1805970"/>
    <lineage>
        <taxon>Bacteria</taxon>
        <taxon>Thermotogati</taxon>
        <taxon>Deinococcota</taxon>
        <taxon>Deinococci</taxon>
        <taxon>Deinococcales</taxon>
        <taxon>Deinococcaceae</taxon>
        <taxon>Deinococcus</taxon>
    </lineage>
</organism>
<accession>A0ABV6B0G2</accession>
<evidence type="ECO:0000313" key="1">
    <source>
        <dbReference type="EMBL" id="MFB9993237.1"/>
    </source>
</evidence>